<dbReference type="SUPFAM" id="SSF56112">
    <property type="entry name" value="Protein kinase-like (PK-like)"/>
    <property type="match status" value="1"/>
</dbReference>
<protein>
    <submittedName>
        <fullName evidence="3">Phosphotransferase enzyme family protein</fullName>
    </submittedName>
</protein>
<dbReference type="InterPro" id="IPR011009">
    <property type="entry name" value="Kinase-like_dom_sf"/>
</dbReference>
<dbReference type="InterPro" id="IPR002575">
    <property type="entry name" value="Aminoglycoside_PTrfase"/>
</dbReference>
<evidence type="ECO:0000256" key="1">
    <source>
        <dbReference type="ARBA" id="ARBA00038240"/>
    </source>
</evidence>
<dbReference type="Gene3D" id="3.90.1200.10">
    <property type="match status" value="1"/>
</dbReference>
<dbReference type="PANTHER" id="PTHR21064">
    <property type="entry name" value="AMINOGLYCOSIDE PHOSPHOTRANSFERASE DOMAIN-CONTAINING PROTEIN-RELATED"/>
    <property type="match status" value="1"/>
</dbReference>
<sequence length="338" mass="38605">MKPEIAQLIMKEYGIPEDTELTLLHGGTANRNYLMRRKEEKRILRMRNKKYSTEPWIAYEEQYLYYLQQRGIPVPAPFPNRRGELHTSIEDQVYQLAPYMDGDAFQPEIREQVAGAGSFLAKLHNALAEFAPTVEKRLPRYDDPAVMLAQLDRYMEEHKQQAPKSEWEQLVRIRSHASEILLQVPDSTYHALPKVVIHGDYHPANTAFKENGVCALFDFDWISLQPRVRDVADGIIYFSGVRPGGIDGTDIFSLTQSCSFEWGRIDDFLTAYNSNAAQPLQREEASAIPYLISARLINSRVQALTKIPANRHLEMLTAGMDNPLAWIEANRAQLTARG</sequence>
<comment type="similarity">
    <text evidence="1">Belongs to the pseudomonas-type ThrB family.</text>
</comment>
<dbReference type="PANTHER" id="PTHR21064:SF6">
    <property type="entry name" value="AMINOGLYCOSIDE PHOSPHOTRANSFERASE DOMAIN-CONTAINING PROTEIN"/>
    <property type="match status" value="1"/>
</dbReference>
<feature type="domain" description="Aminoglycoside phosphotransferase" evidence="2">
    <location>
        <begin position="21"/>
        <end position="236"/>
    </location>
</feature>
<reference evidence="3 4" key="1">
    <citation type="submission" date="2024-09" db="EMBL/GenBank/DDBJ databases">
        <authorList>
            <person name="Sun Q."/>
            <person name="Mori K."/>
        </authorList>
    </citation>
    <scope>NUCLEOTIDE SEQUENCE [LARGE SCALE GENOMIC DNA]</scope>
    <source>
        <strain evidence="3 4">JCM 12520</strain>
    </source>
</reference>
<dbReference type="Gene3D" id="3.30.200.20">
    <property type="entry name" value="Phosphorylase Kinase, domain 1"/>
    <property type="match status" value="1"/>
</dbReference>
<accession>A0ABV5W3I5</accession>
<evidence type="ECO:0000259" key="2">
    <source>
        <dbReference type="Pfam" id="PF01636"/>
    </source>
</evidence>
<dbReference type="InterPro" id="IPR050249">
    <property type="entry name" value="Pseudomonas-type_ThrB"/>
</dbReference>
<evidence type="ECO:0000313" key="3">
    <source>
        <dbReference type="EMBL" id="MFB9754883.1"/>
    </source>
</evidence>
<comment type="caution">
    <text evidence="3">The sequence shown here is derived from an EMBL/GenBank/DDBJ whole genome shotgun (WGS) entry which is preliminary data.</text>
</comment>
<dbReference type="Proteomes" id="UP001589619">
    <property type="component" value="Unassembled WGS sequence"/>
</dbReference>
<keyword evidence="4" id="KW-1185">Reference proteome</keyword>
<name>A0ABV5W3I5_9BACL</name>
<dbReference type="EMBL" id="JBHMAG010000016">
    <property type="protein sequence ID" value="MFB9754883.1"/>
    <property type="molecule type" value="Genomic_DNA"/>
</dbReference>
<proteinExistence type="inferred from homology"/>
<dbReference type="Pfam" id="PF01636">
    <property type="entry name" value="APH"/>
    <property type="match status" value="1"/>
</dbReference>
<dbReference type="RefSeq" id="WP_344909886.1">
    <property type="nucleotide sequence ID" value="NZ_BAAAYO010000008.1"/>
</dbReference>
<organism evidence="3 4">
    <name type="scientific">Paenibacillus hodogayensis</name>
    <dbReference type="NCBI Taxonomy" id="279208"/>
    <lineage>
        <taxon>Bacteria</taxon>
        <taxon>Bacillati</taxon>
        <taxon>Bacillota</taxon>
        <taxon>Bacilli</taxon>
        <taxon>Bacillales</taxon>
        <taxon>Paenibacillaceae</taxon>
        <taxon>Paenibacillus</taxon>
    </lineage>
</organism>
<gene>
    <name evidence="3" type="ORF">ACFFNY_25195</name>
</gene>
<evidence type="ECO:0000313" key="4">
    <source>
        <dbReference type="Proteomes" id="UP001589619"/>
    </source>
</evidence>